<organism evidence="1">
    <name type="scientific">uncultured marine phage</name>
    <dbReference type="NCBI Taxonomy" id="707152"/>
    <lineage>
        <taxon>Viruses</taxon>
        <taxon>environmental samples</taxon>
    </lineage>
</organism>
<accession>A0A8D9FRS7</accession>
<sequence>MDNWEKRKRKNIRIGDICKVSDGYPNTFGIPDEEEEFEVFAISQVDIVLEKNWYNKFGRKCDKLYINPKDLVFLSKSSIRERRLKKLLE</sequence>
<dbReference type="EMBL" id="OU342829">
    <property type="protein sequence ID" value="CAG7581221.1"/>
    <property type="molecule type" value="Genomic_DNA"/>
</dbReference>
<reference evidence="1" key="1">
    <citation type="submission" date="2021-06" db="EMBL/GenBank/DDBJ databases">
        <authorList>
            <person name="Gannon L."/>
            <person name="Redgwell R T."/>
            <person name="Michniewski S."/>
            <person name="Harrison D C."/>
            <person name="Millard A."/>
        </authorList>
    </citation>
    <scope>NUCLEOTIDE SEQUENCE</scope>
</reference>
<evidence type="ECO:0000313" key="1">
    <source>
        <dbReference type="EMBL" id="CAG7581221.1"/>
    </source>
</evidence>
<name>A0A8D9FRS7_9VIRU</name>
<protein>
    <submittedName>
        <fullName evidence="1">Uncharacterized protein</fullName>
    </submittedName>
</protein>
<gene>
    <name evidence="1" type="ORF">SLAVMIC_00734</name>
</gene>
<proteinExistence type="predicted"/>